<proteinExistence type="predicted"/>
<reference evidence="2" key="1">
    <citation type="journal article" date="2019" name="Int. J. Syst. Evol. Microbiol.">
        <title>The Global Catalogue of Microorganisms (GCM) 10K type strain sequencing project: providing services to taxonomists for standard genome sequencing and annotation.</title>
        <authorList>
            <consortium name="The Broad Institute Genomics Platform"/>
            <consortium name="The Broad Institute Genome Sequencing Center for Infectious Disease"/>
            <person name="Wu L."/>
            <person name="Ma J."/>
        </authorList>
    </citation>
    <scope>NUCLEOTIDE SEQUENCE [LARGE SCALE GENOMIC DNA]</scope>
    <source>
        <strain evidence="2">WYCCWR 13023</strain>
    </source>
</reference>
<dbReference type="Pfam" id="PF20050">
    <property type="entry name" value="DUF6452"/>
    <property type="match status" value="1"/>
</dbReference>
<name>A0ABV9PCX4_9FLAO</name>
<comment type="caution">
    <text evidence="1">The sequence shown here is derived from an EMBL/GenBank/DDBJ whole genome shotgun (WGS) entry which is preliminary data.</text>
</comment>
<accession>A0ABV9PCX4</accession>
<protein>
    <submittedName>
        <fullName evidence="1">DUF6452 family protein</fullName>
    </submittedName>
</protein>
<dbReference type="InterPro" id="IPR045607">
    <property type="entry name" value="DUF6452"/>
</dbReference>
<evidence type="ECO:0000313" key="2">
    <source>
        <dbReference type="Proteomes" id="UP001595935"/>
    </source>
</evidence>
<sequence>MKKIISLLLVFVFGLSSCEKDDICDPNTPTTPRLVIKFYDANNPSVLKNVTNLKVIGKDQPEGIIFNETGTDITKYLANGNTISLPLRTNEDFSTFTFILDSQNENPAARNSDEVRFNYTRQNVYVSRACGFKTIFALNPLSDGPPVSKPFIQVDTDQDGFWMQQIFVKNYNIESENETHIEIYF</sequence>
<dbReference type="Proteomes" id="UP001595935">
    <property type="component" value="Unassembled WGS sequence"/>
</dbReference>
<organism evidence="1 2">
    <name type="scientific">Flavobacterium branchiicola</name>
    <dbReference type="NCBI Taxonomy" id="1114875"/>
    <lineage>
        <taxon>Bacteria</taxon>
        <taxon>Pseudomonadati</taxon>
        <taxon>Bacteroidota</taxon>
        <taxon>Flavobacteriia</taxon>
        <taxon>Flavobacteriales</taxon>
        <taxon>Flavobacteriaceae</taxon>
        <taxon>Flavobacterium</taxon>
    </lineage>
</organism>
<dbReference type="EMBL" id="JBHSGV010000002">
    <property type="protein sequence ID" value="MFC4747112.1"/>
    <property type="molecule type" value="Genomic_DNA"/>
</dbReference>
<gene>
    <name evidence="1" type="ORF">ACFO5S_06630</name>
</gene>
<evidence type="ECO:0000313" key="1">
    <source>
        <dbReference type="EMBL" id="MFC4747112.1"/>
    </source>
</evidence>
<dbReference type="RefSeq" id="WP_213255577.1">
    <property type="nucleotide sequence ID" value="NZ_JAGYWA010000002.1"/>
</dbReference>
<dbReference type="PROSITE" id="PS51257">
    <property type="entry name" value="PROKAR_LIPOPROTEIN"/>
    <property type="match status" value="1"/>
</dbReference>
<keyword evidence="2" id="KW-1185">Reference proteome</keyword>